<evidence type="ECO:0000313" key="1">
    <source>
        <dbReference type="EnsemblMetazoa" id="CLYHEMP004848.1"/>
    </source>
</evidence>
<organism evidence="1 2">
    <name type="scientific">Clytia hemisphaerica</name>
    <dbReference type="NCBI Taxonomy" id="252671"/>
    <lineage>
        <taxon>Eukaryota</taxon>
        <taxon>Metazoa</taxon>
        <taxon>Cnidaria</taxon>
        <taxon>Hydrozoa</taxon>
        <taxon>Hydroidolina</taxon>
        <taxon>Leptothecata</taxon>
        <taxon>Obeliida</taxon>
        <taxon>Clytiidae</taxon>
        <taxon>Clytia</taxon>
    </lineage>
</organism>
<accession>A0A7M5V9I4</accession>
<protein>
    <submittedName>
        <fullName evidence="1">Uncharacterized protein</fullName>
    </submittedName>
</protein>
<keyword evidence="2" id="KW-1185">Reference proteome</keyword>
<dbReference type="AlphaFoldDB" id="A0A7M5V9I4"/>
<name>A0A7M5V9I4_9CNID</name>
<sequence length="174" mass="19427">MMAVHHRNLERAIINQGTYKLAPGFEHYLIDNETWDLMTNEEKDAKKAQFCGKFPSLYKCRDDLIQDRSTPIPHVPATPRNSSAEIPDRSTLIGEVPATPRNINMEDDCQPSTSGLQVIDEYPTDEEDTSISHQPLSVSSNMGISPPEFPDFSVSGLPGHLSVDWNGAKQYLVN</sequence>
<dbReference type="EnsemblMetazoa" id="CLYHEMT004848.1">
    <property type="protein sequence ID" value="CLYHEMP004848.1"/>
    <property type="gene ID" value="CLYHEMG004848"/>
</dbReference>
<dbReference type="Proteomes" id="UP000594262">
    <property type="component" value="Unplaced"/>
</dbReference>
<reference evidence="1" key="1">
    <citation type="submission" date="2021-01" db="UniProtKB">
        <authorList>
            <consortium name="EnsemblMetazoa"/>
        </authorList>
    </citation>
    <scope>IDENTIFICATION</scope>
</reference>
<proteinExistence type="predicted"/>
<evidence type="ECO:0000313" key="2">
    <source>
        <dbReference type="Proteomes" id="UP000594262"/>
    </source>
</evidence>